<dbReference type="RefSeq" id="WP_244716512.1">
    <property type="nucleotide sequence ID" value="NZ_CP095049.1"/>
</dbReference>
<feature type="transmembrane region" description="Helical" evidence="1">
    <location>
        <begin position="155"/>
        <end position="177"/>
    </location>
</feature>
<feature type="transmembrane region" description="Helical" evidence="1">
    <location>
        <begin position="241"/>
        <end position="264"/>
    </location>
</feature>
<dbReference type="Proteomes" id="UP000831785">
    <property type="component" value="Chromosome"/>
</dbReference>
<keyword evidence="1" id="KW-0472">Membrane</keyword>
<dbReference type="InterPro" id="IPR018677">
    <property type="entry name" value="DUF2157"/>
</dbReference>
<protein>
    <submittedName>
        <fullName evidence="3">DUF2157 domain-containing protein</fullName>
    </submittedName>
</protein>
<feature type="transmembrane region" description="Helical" evidence="1">
    <location>
        <begin position="302"/>
        <end position="321"/>
    </location>
</feature>
<reference evidence="3 4" key="1">
    <citation type="submission" date="2022-04" db="EMBL/GenBank/DDBJ databases">
        <title>Hymenobacter sp. isolated from the air.</title>
        <authorList>
            <person name="Won M."/>
            <person name="Lee C.-M."/>
            <person name="Woen H.-Y."/>
            <person name="Kwon S.-W."/>
        </authorList>
    </citation>
    <scope>NUCLEOTIDE SEQUENCE [LARGE SCALE GENOMIC DNA]</scope>
    <source>
        <strain evidence="4">5116 S-27</strain>
    </source>
</reference>
<proteinExistence type="predicted"/>
<dbReference type="Pfam" id="PF09925">
    <property type="entry name" value="DUF2157"/>
    <property type="match status" value="1"/>
</dbReference>
<feature type="domain" description="DUF2157" evidence="2">
    <location>
        <begin position="9"/>
        <end position="154"/>
    </location>
</feature>
<feature type="transmembrane region" description="Helical" evidence="1">
    <location>
        <begin position="64"/>
        <end position="85"/>
    </location>
</feature>
<name>A0ABY4F8N7_9BACT</name>
<dbReference type="EMBL" id="CP095049">
    <property type="protein sequence ID" value="UOQ52482.1"/>
    <property type="molecule type" value="Genomic_DNA"/>
</dbReference>
<feature type="transmembrane region" description="Helical" evidence="1">
    <location>
        <begin position="105"/>
        <end position="123"/>
    </location>
</feature>
<evidence type="ECO:0000259" key="2">
    <source>
        <dbReference type="Pfam" id="PF09925"/>
    </source>
</evidence>
<keyword evidence="1" id="KW-1133">Transmembrane helix</keyword>
<feature type="transmembrane region" description="Helical" evidence="1">
    <location>
        <begin position="215"/>
        <end position="235"/>
    </location>
</feature>
<sequence length="333" mass="36542">MIDKILAALRGAGLLSAEQADGIATYEREKPFSLYYELRTLLSLGVTLLSTGLGLLIYKNIDTLGHGVIVALIALLSAAGFTYAYRQRQPFSWQANPKPSNSADYALLLACLTLLTLVGYLQYQYGIFGQRYGLLVLLPTLVFFYCAYRFDHRGVLSMALTGLAAWVGVSIAPASVFTQNNYSLPHLDAVAIGLGLLLASAGLAAEYLDRKKHFGYTYMLLGSNLALVALLTAMFRGSYEAASFLPPVLAALLIIGLSAALYWYARRTHSYVFVLLGALYGYIAVTYLYFRFSDLIRDFELTGFLYFPASTVAVILLLLNLKKIVGSHEQKGL</sequence>
<accession>A0ABY4F8N7</accession>
<keyword evidence="1" id="KW-0812">Transmembrane</keyword>
<gene>
    <name evidence="3" type="ORF">MUN80_22360</name>
</gene>
<evidence type="ECO:0000256" key="1">
    <source>
        <dbReference type="SAM" id="Phobius"/>
    </source>
</evidence>
<feature type="transmembrane region" description="Helical" evidence="1">
    <location>
        <begin position="129"/>
        <end position="148"/>
    </location>
</feature>
<evidence type="ECO:0000313" key="3">
    <source>
        <dbReference type="EMBL" id="UOQ52482.1"/>
    </source>
</evidence>
<organism evidence="3 4">
    <name type="scientific">Hymenobacter cellulosivorans</name>
    <dbReference type="NCBI Taxonomy" id="2932249"/>
    <lineage>
        <taxon>Bacteria</taxon>
        <taxon>Pseudomonadati</taxon>
        <taxon>Bacteroidota</taxon>
        <taxon>Cytophagia</taxon>
        <taxon>Cytophagales</taxon>
        <taxon>Hymenobacteraceae</taxon>
        <taxon>Hymenobacter</taxon>
    </lineage>
</organism>
<feature type="transmembrane region" description="Helical" evidence="1">
    <location>
        <begin position="38"/>
        <end position="58"/>
    </location>
</feature>
<feature type="transmembrane region" description="Helical" evidence="1">
    <location>
        <begin position="271"/>
        <end position="290"/>
    </location>
</feature>
<feature type="transmembrane region" description="Helical" evidence="1">
    <location>
        <begin position="189"/>
        <end position="208"/>
    </location>
</feature>
<evidence type="ECO:0000313" key="4">
    <source>
        <dbReference type="Proteomes" id="UP000831785"/>
    </source>
</evidence>
<keyword evidence="4" id="KW-1185">Reference proteome</keyword>